<comment type="caution">
    <text evidence="2">The sequence shown here is derived from an EMBL/GenBank/DDBJ whole genome shotgun (WGS) entry which is preliminary data.</text>
</comment>
<sequence length="47" mass="5038">MLLDGDAVEQHRRPDGPDIAVLGSGELVRSPARPLRGRVVVATYEPA</sequence>
<dbReference type="AlphaFoldDB" id="A0A561WVA7"/>
<dbReference type="RefSeq" id="WP_170285282.1">
    <property type="nucleotide sequence ID" value="NZ_VIXA01000001.1"/>
</dbReference>
<dbReference type="EMBL" id="VIXA01000001">
    <property type="protein sequence ID" value="TWG27790.1"/>
    <property type="molecule type" value="Genomic_DNA"/>
</dbReference>
<protein>
    <submittedName>
        <fullName evidence="2">Uncharacterized protein</fullName>
    </submittedName>
</protein>
<accession>A0A561WVA7</accession>
<evidence type="ECO:0000313" key="2">
    <source>
        <dbReference type="EMBL" id="TWG27790.1"/>
    </source>
</evidence>
<name>A0A561WVA7_9ACTN</name>
<feature type="region of interest" description="Disordered" evidence="1">
    <location>
        <begin position="1"/>
        <end position="22"/>
    </location>
</feature>
<keyword evidence="3" id="KW-1185">Reference proteome</keyword>
<evidence type="ECO:0000256" key="1">
    <source>
        <dbReference type="SAM" id="MobiDB-lite"/>
    </source>
</evidence>
<dbReference type="Proteomes" id="UP000319927">
    <property type="component" value="Unassembled WGS sequence"/>
</dbReference>
<gene>
    <name evidence="2" type="ORF">FHX75_11938</name>
</gene>
<proteinExistence type="predicted"/>
<evidence type="ECO:0000313" key="3">
    <source>
        <dbReference type="Proteomes" id="UP000319927"/>
    </source>
</evidence>
<organism evidence="2 3">
    <name type="scientific">Micromonospora palomenae</name>
    <dbReference type="NCBI Taxonomy" id="1461247"/>
    <lineage>
        <taxon>Bacteria</taxon>
        <taxon>Bacillati</taxon>
        <taxon>Actinomycetota</taxon>
        <taxon>Actinomycetes</taxon>
        <taxon>Micromonosporales</taxon>
        <taxon>Micromonosporaceae</taxon>
        <taxon>Micromonospora</taxon>
    </lineage>
</organism>
<reference evidence="2 3" key="1">
    <citation type="submission" date="2019-06" db="EMBL/GenBank/DDBJ databases">
        <title>Sequencing the genomes of 1000 actinobacteria strains.</title>
        <authorList>
            <person name="Klenk H.-P."/>
        </authorList>
    </citation>
    <scope>NUCLEOTIDE SEQUENCE [LARGE SCALE GENOMIC DNA]</scope>
    <source>
        <strain evidence="2 3">DSM 102131</strain>
    </source>
</reference>